<dbReference type="Proteomes" id="UP000235388">
    <property type="component" value="Unassembled WGS sequence"/>
</dbReference>
<evidence type="ECO:0000256" key="1">
    <source>
        <dbReference type="SAM" id="MobiDB-lite"/>
    </source>
</evidence>
<proteinExistence type="predicted"/>
<evidence type="ECO:0000313" key="3">
    <source>
        <dbReference type="Proteomes" id="UP000235388"/>
    </source>
</evidence>
<dbReference type="EMBL" id="PGCJ01001063">
    <property type="protein sequence ID" value="PLW10346.1"/>
    <property type="molecule type" value="Genomic_DNA"/>
</dbReference>
<organism evidence="2 3">
    <name type="scientific">Puccinia coronata f. sp. avenae</name>
    <dbReference type="NCBI Taxonomy" id="200324"/>
    <lineage>
        <taxon>Eukaryota</taxon>
        <taxon>Fungi</taxon>
        <taxon>Dikarya</taxon>
        <taxon>Basidiomycota</taxon>
        <taxon>Pucciniomycotina</taxon>
        <taxon>Pucciniomycetes</taxon>
        <taxon>Pucciniales</taxon>
        <taxon>Pucciniaceae</taxon>
        <taxon>Puccinia</taxon>
    </lineage>
</organism>
<reference evidence="2 3" key="1">
    <citation type="submission" date="2017-11" db="EMBL/GenBank/DDBJ databases">
        <title>De novo assembly and phasing of dikaryotic genomes from two isolates of Puccinia coronata f. sp. avenae, the causal agent of oat crown rust.</title>
        <authorList>
            <person name="Miller M.E."/>
            <person name="Zhang Y."/>
            <person name="Omidvar V."/>
            <person name="Sperschneider J."/>
            <person name="Schwessinger B."/>
            <person name="Raley C."/>
            <person name="Palmer J.M."/>
            <person name="Garnica D."/>
            <person name="Upadhyaya N."/>
            <person name="Rathjen J."/>
            <person name="Taylor J.M."/>
            <person name="Park R.F."/>
            <person name="Dodds P.N."/>
            <person name="Hirsch C.D."/>
            <person name="Kianian S.F."/>
            <person name="Figueroa M."/>
        </authorList>
    </citation>
    <scope>NUCLEOTIDE SEQUENCE [LARGE SCALE GENOMIC DNA]</scope>
    <source>
        <strain evidence="2">12NC29</strain>
    </source>
</reference>
<keyword evidence="3" id="KW-1185">Reference proteome</keyword>
<protein>
    <submittedName>
        <fullName evidence="2">Uncharacterized protein</fullName>
    </submittedName>
</protein>
<sequence>MTPQQAGAPAGVGGWGGRRRRGDDNGHQSMYGFPAGLQQPQMAFHPALPHQSSSALSPPFLNNNPAAPQSPSHAHSPASSTSSPLKNSQHQHHHPAAAANHYSYHP</sequence>
<dbReference type="AlphaFoldDB" id="A0A2N5SAT0"/>
<name>A0A2N5SAT0_9BASI</name>
<feature type="compositionally biased region" description="Polar residues" evidence="1">
    <location>
        <begin position="50"/>
        <end position="64"/>
    </location>
</feature>
<feature type="compositionally biased region" description="Low complexity" evidence="1">
    <location>
        <begin position="65"/>
        <end position="88"/>
    </location>
</feature>
<evidence type="ECO:0000313" key="2">
    <source>
        <dbReference type="EMBL" id="PLW10346.1"/>
    </source>
</evidence>
<feature type="compositionally biased region" description="Low complexity" evidence="1">
    <location>
        <begin position="96"/>
        <end position="106"/>
    </location>
</feature>
<accession>A0A2N5SAT0</accession>
<feature type="region of interest" description="Disordered" evidence="1">
    <location>
        <begin position="1"/>
        <end position="106"/>
    </location>
</feature>
<gene>
    <name evidence="2" type="ORF">PCANC_19677</name>
</gene>
<comment type="caution">
    <text evidence="2">The sequence shown here is derived from an EMBL/GenBank/DDBJ whole genome shotgun (WGS) entry which is preliminary data.</text>
</comment>